<dbReference type="InParanoid" id="A0A409WLS0"/>
<proteinExistence type="predicted"/>
<feature type="compositionally biased region" description="Basic and acidic residues" evidence="1">
    <location>
        <begin position="18"/>
        <end position="35"/>
    </location>
</feature>
<feature type="compositionally biased region" description="Low complexity" evidence="1">
    <location>
        <begin position="46"/>
        <end position="59"/>
    </location>
</feature>
<sequence length="59" mass="6793">MTSAHVRTFASQAQIKQMEWHESDPSDDEHHHLDDTQTTSRKRSSRGSSFPTSSKFRTC</sequence>
<name>A0A409WLS0_PSICY</name>
<gene>
    <name evidence="2" type="ORF">CVT25_002681</name>
</gene>
<evidence type="ECO:0000313" key="2">
    <source>
        <dbReference type="EMBL" id="PPQ79411.1"/>
    </source>
</evidence>
<accession>A0A409WLS0</accession>
<comment type="caution">
    <text evidence="2">The sequence shown here is derived from an EMBL/GenBank/DDBJ whole genome shotgun (WGS) entry which is preliminary data.</text>
</comment>
<keyword evidence="3" id="KW-1185">Reference proteome</keyword>
<evidence type="ECO:0000256" key="1">
    <source>
        <dbReference type="SAM" id="MobiDB-lite"/>
    </source>
</evidence>
<evidence type="ECO:0000313" key="3">
    <source>
        <dbReference type="Proteomes" id="UP000283269"/>
    </source>
</evidence>
<dbReference type="AlphaFoldDB" id="A0A409WLS0"/>
<dbReference type="EMBL" id="NHYD01003376">
    <property type="protein sequence ID" value="PPQ79411.1"/>
    <property type="molecule type" value="Genomic_DNA"/>
</dbReference>
<reference evidence="2 3" key="1">
    <citation type="journal article" date="2018" name="Evol. Lett.">
        <title>Horizontal gene cluster transfer increased hallucinogenic mushroom diversity.</title>
        <authorList>
            <person name="Reynolds H.T."/>
            <person name="Vijayakumar V."/>
            <person name="Gluck-Thaler E."/>
            <person name="Korotkin H.B."/>
            <person name="Matheny P.B."/>
            <person name="Slot J.C."/>
        </authorList>
    </citation>
    <scope>NUCLEOTIDE SEQUENCE [LARGE SCALE GENOMIC DNA]</scope>
    <source>
        <strain evidence="2 3">2631</strain>
    </source>
</reference>
<protein>
    <submittedName>
        <fullName evidence="2">Uncharacterized protein</fullName>
    </submittedName>
</protein>
<organism evidence="2 3">
    <name type="scientific">Psilocybe cyanescens</name>
    <dbReference type="NCBI Taxonomy" id="93625"/>
    <lineage>
        <taxon>Eukaryota</taxon>
        <taxon>Fungi</taxon>
        <taxon>Dikarya</taxon>
        <taxon>Basidiomycota</taxon>
        <taxon>Agaricomycotina</taxon>
        <taxon>Agaricomycetes</taxon>
        <taxon>Agaricomycetidae</taxon>
        <taxon>Agaricales</taxon>
        <taxon>Agaricineae</taxon>
        <taxon>Strophariaceae</taxon>
        <taxon>Psilocybe</taxon>
    </lineage>
</organism>
<feature type="compositionally biased region" description="Polar residues" evidence="1">
    <location>
        <begin position="1"/>
        <end position="15"/>
    </location>
</feature>
<feature type="region of interest" description="Disordered" evidence="1">
    <location>
        <begin position="1"/>
        <end position="59"/>
    </location>
</feature>
<dbReference type="Proteomes" id="UP000283269">
    <property type="component" value="Unassembled WGS sequence"/>
</dbReference>